<organism evidence="3 4">
    <name type="scientific">Paragemmobacter amnigenus</name>
    <dbReference type="NCBI Taxonomy" id="2852097"/>
    <lineage>
        <taxon>Bacteria</taxon>
        <taxon>Pseudomonadati</taxon>
        <taxon>Pseudomonadota</taxon>
        <taxon>Alphaproteobacteria</taxon>
        <taxon>Rhodobacterales</taxon>
        <taxon>Paracoccaceae</taxon>
        <taxon>Paragemmobacter</taxon>
    </lineage>
</organism>
<dbReference type="Proteomes" id="UP000731907">
    <property type="component" value="Unassembled WGS sequence"/>
</dbReference>
<keyword evidence="4" id="KW-1185">Reference proteome</keyword>
<comment type="caution">
    <text evidence="3">The sequence shown here is derived from an EMBL/GenBank/DDBJ whole genome shotgun (WGS) entry which is preliminary data.</text>
</comment>
<dbReference type="RefSeq" id="WP_161763187.1">
    <property type="nucleotide sequence ID" value="NZ_JAAATX020000010.1"/>
</dbReference>
<dbReference type="InterPro" id="IPR007712">
    <property type="entry name" value="RelE/ParE_toxin"/>
</dbReference>
<evidence type="ECO:0000313" key="4">
    <source>
        <dbReference type="Proteomes" id="UP000731907"/>
    </source>
</evidence>
<dbReference type="EMBL" id="JAAATX020000010">
    <property type="protein sequence ID" value="MBU9699089.1"/>
    <property type="molecule type" value="Genomic_DNA"/>
</dbReference>
<gene>
    <name evidence="3" type="ORF">GU927_014655</name>
</gene>
<evidence type="ECO:0000256" key="1">
    <source>
        <dbReference type="ARBA" id="ARBA00022649"/>
    </source>
</evidence>
<proteinExistence type="inferred from homology"/>
<sequence length="96" mass="10862">MRRLRLSPAAQSDLASIWDYTSDRWGAAQANRYVSLIRARAEALAQGTASARRADHVRKDYVIVSAGSHHLWCKITPDSIDIIRILHQSMDVPRHL</sequence>
<keyword evidence="1" id="KW-1277">Toxin-antitoxin system</keyword>
<protein>
    <recommendedName>
        <fullName evidence="2">Toxin</fullName>
    </recommendedName>
</protein>
<dbReference type="InterPro" id="IPR028344">
    <property type="entry name" value="ParE1/4"/>
</dbReference>
<reference evidence="3 4" key="1">
    <citation type="submission" date="2021-06" db="EMBL/GenBank/DDBJ databases">
        <title>Rhodobacteraceae bacterium strain HSP-20.</title>
        <authorList>
            <person name="Chen W.-M."/>
        </authorList>
    </citation>
    <scope>NUCLEOTIDE SEQUENCE [LARGE SCALE GENOMIC DNA]</scope>
    <source>
        <strain evidence="3 4">HSP-20</strain>
    </source>
</reference>
<name>A0ABS6J891_9RHOB</name>
<evidence type="ECO:0000313" key="3">
    <source>
        <dbReference type="EMBL" id="MBU9699089.1"/>
    </source>
</evidence>
<dbReference type="PIRSF" id="PIRSF029218">
    <property type="entry name" value="ParE"/>
    <property type="match status" value="1"/>
</dbReference>
<comment type="similarity">
    <text evidence="2">Belongs to the RelE toxin family.</text>
</comment>
<accession>A0ABS6J891</accession>
<dbReference type="InterPro" id="IPR035093">
    <property type="entry name" value="RelE/ParE_toxin_dom_sf"/>
</dbReference>
<dbReference type="Pfam" id="PF05016">
    <property type="entry name" value="ParE_toxin"/>
    <property type="match status" value="1"/>
</dbReference>
<evidence type="ECO:0000256" key="2">
    <source>
        <dbReference type="PIRNR" id="PIRNR029218"/>
    </source>
</evidence>
<dbReference type="Gene3D" id="3.30.2310.20">
    <property type="entry name" value="RelE-like"/>
    <property type="match status" value="1"/>
</dbReference>